<dbReference type="AlphaFoldDB" id="A0A8T0F664"/>
<gene>
    <name evidence="1" type="ORF">HNY73_011303</name>
</gene>
<evidence type="ECO:0000313" key="2">
    <source>
        <dbReference type="Proteomes" id="UP000807504"/>
    </source>
</evidence>
<comment type="caution">
    <text evidence="1">The sequence shown here is derived from an EMBL/GenBank/DDBJ whole genome shotgun (WGS) entry which is preliminary data.</text>
</comment>
<evidence type="ECO:0000313" key="1">
    <source>
        <dbReference type="EMBL" id="KAF8785798.1"/>
    </source>
</evidence>
<name>A0A8T0F664_ARGBR</name>
<organism evidence="1 2">
    <name type="scientific">Argiope bruennichi</name>
    <name type="common">Wasp spider</name>
    <name type="synonym">Aranea bruennichi</name>
    <dbReference type="NCBI Taxonomy" id="94029"/>
    <lineage>
        <taxon>Eukaryota</taxon>
        <taxon>Metazoa</taxon>
        <taxon>Ecdysozoa</taxon>
        <taxon>Arthropoda</taxon>
        <taxon>Chelicerata</taxon>
        <taxon>Arachnida</taxon>
        <taxon>Araneae</taxon>
        <taxon>Araneomorphae</taxon>
        <taxon>Entelegynae</taxon>
        <taxon>Araneoidea</taxon>
        <taxon>Araneidae</taxon>
        <taxon>Argiope</taxon>
    </lineage>
</organism>
<keyword evidence="2" id="KW-1185">Reference proteome</keyword>
<reference evidence="1" key="1">
    <citation type="journal article" date="2020" name="bioRxiv">
        <title>Chromosome-level reference genome of the European wasp spider Argiope bruennichi: a resource for studies on range expansion and evolutionary adaptation.</title>
        <authorList>
            <person name="Sheffer M.M."/>
            <person name="Hoppe A."/>
            <person name="Krehenwinkel H."/>
            <person name="Uhl G."/>
            <person name="Kuss A.W."/>
            <person name="Jensen L."/>
            <person name="Jensen C."/>
            <person name="Gillespie R.G."/>
            <person name="Hoff K.J."/>
            <person name="Prost S."/>
        </authorList>
    </citation>
    <scope>NUCLEOTIDE SEQUENCE</scope>
</reference>
<reference evidence="1" key="2">
    <citation type="submission" date="2020-06" db="EMBL/GenBank/DDBJ databases">
        <authorList>
            <person name="Sheffer M."/>
        </authorList>
    </citation>
    <scope>NUCLEOTIDE SEQUENCE</scope>
</reference>
<accession>A0A8T0F664</accession>
<sequence length="99" mass="11196">MVAKHSITNSTKPRRYIPPPLWRHKFASILYQTCLCNSWDASKVASPGQPTEDKIVHIHINYAKVMRLFCGTLVRKAYNRPPDDNPATVKYLNTIAASA</sequence>
<proteinExistence type="predicted"/>
<protein>
    <submittedName>
        <fullName evidence="1">Uncharacterized protein</fullName>
    </submittedName>
</protein>
<dbReference type="Proteomes" id="UP000807504">
    <property type="component" value="Unassembled WGS sequence"/>
</dbReference>
<dbReference type="EMBL" id="JABXBU010000030">
    <property type="protein sequence ID" value="KAF8785798.1"/>
    <property type="molecule type" value="Genomic_DNA"/>
</dbReference>